<evidence type="ECO:0000313" key="1">
    <source>
        <dbReference type="EMBL" id="MBK8573729.1"/>
    </source>
</evidence>
<reference evidence="1 2" key="1">
    <citation type="submission" date="2020-10" db="EMBL/GenBank/DDBJ databases">
        <title>Connecting structure to function with the recovery of over 1000 high-quality activated sludge metagenome-assembled genomes encoding full-length rRNA genes using long-read sequencing.</title>
        <authorList>
            <person name="Singleton C.M."/>
            <person name="Petriglieri F."/>
            <person name="Kristensen J.M."/>
            <person name="Kirkegaard R.H."/>
            <person name="Michaelsen T.Y."/>
            <person name="Andersen M.H."/>
            <person name="Karst S.M."/>
            <person name="Dueholm M.S."/>
            <person name="Nielsen P.H."/>
            <person name="Albertsen M."/>
        </authorList>
    </citation>
    <scope>NUCLEOTIDE SEQUENCE [LARGE SCALE GENOMIC DNA]</scope>
    <source>
        <strain evidence="1">OdNE_18-Q3-R46-58_MAXAC.008</strain>
    </source>
</reference>
<evidence type="ECO:0000313" key="2">
    <source>
        <dbReference type="Proteomes" id="UP000709959"/>
    </source>
</evidence>
<dbReference type="AlphaFoldDB" id="A0A936F420"/>
<comment type="caution">
    <text evidence="1">The sequence shown here is derived from an EMBL/GenBank/DDBJ whole genome shotgun (WGS) entry which is preliminary data.</text>
</comment>
<dbReference type="Proteomes" id="UP000709959">
    <property type="component" value="Unassembled WGS sequence"/>
</dbReference>
<sequence length="87" mass="9559">MAVSRLLKSGDAPASRPRLSSFCTCCICCSMSCRSRSAARRSSSAVARLEKMRSREAVSSGWSSGWRFRTASMPRVRPEASRRGQPT</sequence>
<dbReference type="EMBL" id="JADKCH010000030">
    <property type="protein sequence ID" value="MBK8573729.1"/>
    <property type="molecule type" value="Genomic_DNA"/>
</dbReference>
<name>A0A936F420_9BACT</name>
<gene>
    <name evidence="1" type="ORF">IPN91_14165</name>
</gene>
<proteinExistence type="predicted"/>
<protein>
    <submittedName>
        <fullName evidence="1">Uncharacterized protein</fullName>
    </submittedName>
</protein>
<organism evidence="1 2">
    <name type="scientific">Candidatus Geothrix odensensis</name>
    <dbReference type="NCBI Taxonomy" id="2954440"/>
    <lineage>
        <taxon>Bacteria</taxon>
        <taxon>Pseudomonadati</taxon>
        <taxon>Acidobacteriota</taxon>
        <taxon>Holophagae</taxon>
        <taxon>Holophagales</taxon>
        <taxon>Holophagaceae</taxon>
        <taxon>Geothrix</taxon>
    </lineage>
</organism>
<accession>A0A936F420</accession>